<sequence>MHQEPKAWIYCRIDAPEDVQGMLKVQRKQLMDYAEQMGFQLKGSSTDLAAGNSDVLPGWEYFLKTAPLQQVEVLLVHNLSQIHRDTCQALRILEQLQKMGIAVYSPLEGKLKFGFQRIIGRMEGIQ</sequence>
<dbReference type="EMBL" id="VUMD01000015">
    <property type="protein sequence ID" value="MSS37854.1"/>
    <property type="molecule type" value="Genomic_DNA"/>
</dbReference>
<feature type="domain" description="Resolvase/invertase-type recombinase catalytic" evidence="1">
    <location>
        <begin position="7"/>
        <end position="126"/>
    </location>
</feature>
<evidence type="ECO:0000259" key="1">
    <source>
        <dbReference type="SMART" id="SM00857"/>
    </source>
</evidence>
<protein>
    <submittedName>
        <fullName evidence="2">Recombinase family protein</fullName>
    </submittedName>
</protein>
<dbReference type="GO" id="GO:0000150">
    <property type="term" value="F:DNA strand exchange activity"/>
    <property type="evidence" value="ECO:0007669"/>
    <property type="project" value="InterPro"/>
</dbReference>
<dbReference type="Proteomes" id="UP000429958">
    <property type="component" value="Unassembled WGS sequence"/>
</dbReference>
<organism evidence="2 3">
    <name type="scientific">Clostridium porci</name>
    <dbReference type="NCBI Taxonomy" id="2605778"/>
    <lineage>
        <taxon>Bacteria</taxon>
        <taxon>Bacillati</taxon>
        <taxon>Bacillota</taxon>
        <taxon>Clostridia</taxon>
        <taxon>Eubacteriales</taxon>
        <taxon>Clostridiaceae</taxon>
        <taxon>Clostridium</taxon>
    </lineage>
</organism>
<dbReference type="SUPFAM" id="SSF53041">
    <property type="entry name" value="Resolvase-like"/>
    <property type="match status" value="1"/>
</dbReference>
<dbReference type="InterPro" id="IPR036162">
    <property type="entry name" value="Resolvase-like_N_sf"/>
</dbReference>
<evidence type="ECO:0000313" key="3">
    <source>
        <dbReference type="Proteomes" id="UP000429958"/>
    </source>
</evidence>
<dbReference type="SMART" id="SM00857">
    <property type="entry name" value="Resolvase"/>
    <property type="match status" value="1"/>
</dbReference>
<dbReference type="Pfam" id="PF00239">
    <property type="entry name" value="Resolvase"/>
    <property type="match status" value="1"/>
</dbReference>
<keyword evidence="3" id="KW-1185">Reference proteome</keyword>
<comment type="caution">
    <text evidence="2">The sequence shown here is derived from an EMBL/GenBank/DDBJ whole genome shotgun (WGS) entry which is preliminary data.</text>
</comment>
<accession>A0A7X2TDA5</accession>
<gene>
    <name evidence="2" type="ORF">FYJ39_15105</name>
</gene>
<dbReference type="AlphaFoldDB" id="A0A7X2TDA5"/>
<dbReference type="InterPro" id="IPR006119">
    <property type="entry name" value="Resolv_N"/>
</dbReference>
<dbReference type="GO" id="GO:0003677">
    <property type="term" value="F:DNA binding"/>
    <property type="evidence" value="ECO:0007669"/>
    <property type="project" value="InterPro"/>
</dbReference>
<name>A0A7X2TDA5_9CLOT</name>
<reference evidence="2 3" key="1">
    <citation type="submission" date="2019-08" db="EMBL/GenBank/DDBJ databases">
        <title>In-depth cultivation of the pig gut microbiome towards novel bacterial diversity and tailored functional studies.</title>
        <authorList>
            <person name="Wylensek D."/>
            <person name="Hitch T.C.A."/>
            <person name="Clavel T."/>
        </authorList>
    </citation>
    <scope>NUCLEOTIDE SEQUENCE [LARGE SCALE GENOMIC DNA]</scope>
    <source>
        <strain evidence="2 3">WCA-389-WT-23D1</strain>
    </source>
</reference>
<dbReference type="Gene3D" id="3.40.50.1390">
    <property type="entry name" value="Resolvase, N-terminal catalytic domain"/>
    <property type="match status" value="1"/>
</dbReference>
<evidence type="ECO:0000313" key="2">
    <source>
        <dbReference type="EMBL" id="MSS37854.1"/>
    </source>
</evidence>
<proteinExistence type="predicted"/>
<dbReference type="RefSeq" id="WP_154473299.1">
    <property type="nucleotide sequence ID" value="NZ_VUMD01000015.1"/>
</dbReference>